<keyword evidence="1" id="KW-0812">Transmembrane</keyword>
<keyword evidence="1" id="KW-1133">Transmembrane helix</keyword>
<accession>A0A1T1AQF5</accession>
<dbReference type="EMBL" id="MTJN01000002">
    <property type="protein sequence ID" value="OOV06324.1"/>
    <property type="molecule type" value="Genomic_DNA"/>
</dbReference>
<keyword evidence="3" id="KW-1185">Reference proteome</keyword>
<reference evidence="2 3" key="1">
    <citation type="submission" date="2017-01" db="EMBL/GenBank/DDBJ databases">
        <title>Genome sequencing of Rhodoferax fermentans JCM 7819.</title>
        <authorList>
            <person name="Kim Y.J."/>
            <person name="Farh M.E.-A."/>
            <person name="Yang D.-C."/>
        </authorList>
    </citation>
    <scope>NUCLEOTIDE SEQUENCE [LARGE SCALE GENOMIC DNA]</scope>
    <source>
        <strain evidence="2 3">JCM 7819</strain>
    </source>
</reference>
<dbReference type="Proteomes" id="UP000190750">
    <property type="component" value="Unassembled WGS sequence"/>
</dbReference>
<gene>
    <name evidence="2" type="ORF">RF819_05910</name>
</gene>
<feature type="transmembrane region" description="Helical" evidence="1">
    <location>
        <begin position="40"/>
        <end position="63"/>
    </location>
</feature>
<proteinExistence type="predicted"/>
<evidence type="ECO:0000313" key="3">
    <source>
        <dbReference type="Proteomes" id="UP000190750"/>
    </source>
</evidence>
<feature type="transmembrane region" description="Helical" evidence="1">
    <location>
        <begin position="69"/>
        <end position="87"/>
    </location>
</feature>
<keyword evidence="1" id="KW-0472">Membrane</keyword>
<evidence type="ECO:0000313" key="2">
    <source>
        <dbReference type="EMBL" id="OOV06324.1"/>
    </source>
</evidence>
<comment type="caution">
    <text evidence="2">The sequence shown here is derived from an EMBL/GenBank/DDBJ whole genome shotgun (WGS) entry which is preliminary data.</text>
</comment>
<organism evidence="2 3">
    <name type="scientific">Rhodoferax fermentans</name>
    <dbReference type="NCBI Taxonomy" id="28066"/>
    <lineage>
        <taxon>Bacteria</taxon>
        <taxon>Pseudomonadati</taxon>
        <taxon>Pseudomonadota</taxon>
        <taxon>Betaproteobacteria</taxon>
        <taxon>Burkholderiales</taxon>
        <taxon>Comamonadaceae</taxon>
        <taxon>Rhodoferax</taxon>
    </lineage>
</organism>
<sequence length="89" mass="9706">MGFLAAINHVLNFLAPALWLALLLPVFARFVMGERAVARTLSWQIALHFVVGCGVLLAGLVLFGRDGKMLIYLALVLVLASTQCLLARR</sequence>
<evidence type="ECO:0000256" key="1">
    <source>
        <dbReference type="SAM" id="Phobius"/>
    </source>
</evidence>
<protein>
    <submittedName>
        <fullName evidence="2">Uncharacterized protein</fullName>
    </submittedName>
</protein>
<feature type="transmembrane region" description="Helical" evidence="1">
    <location>
        <begin position="6"/>
        <end position="28"/>
    </location>
</feature>
<dbReference type="AlphaFoldDB" id="A0A1T1AQF5"/>
<name>A0A1T1AQF5_RHOFE</name>